<organism evidence="2 3">
    <name type="scientific">Clonostachys solani</name>
    <dbReference type="NCBI Taxonomy" id="160281"/>
    <lineage>
        <taxon>Eukaryota</taxon>
        <taxon>Fungi</taxon>
        <taxon>Dikarya</taxon>
        <taxon>Ascomycota</taxon>
        <taxon>Pezizomycotina</taxon>
        <taxon>Sordariomycetes</taxon>
        <taxon>Hypocreomycetidae</taxon>
        <taxon>Hypocreales</taxon>
        <taxon>Bionectriaceae</taxon>
        <taxon>Clonostachys</taxon>
    </lineage>
</organism>
<sequence>MSETATPGPRNSRSLFNRRYTDLKACNGQETKVRTTSGDTLSLGAGVVRTAGVAGLGADTGLGEAGDTSLGVADGNTEGANGAAVDTSGRAGAADAGSNRRGGATRHREATAAVVVDVTPEGGSTDSADEAHVGAAWED</sequence>
<dbReference type="Proteomes" id="UP000775872">
    <property type="component" value="Unassembled WGS sequence"/>
</dbReference>
<dbReference type="EMBL" id="CABFOC020000018">
    <property type="protein sequence ID" value="CAH0046936.1"/>
    <property type="molecule type" value="Genomic_DNA"/>
</dbReference>
<keyword evidence="3" id="KW-1185">Reference proteome</keyword>
<proteinExistence type="predicted"/>
<feature type="region of interest" description="Disordered" evidence="1">
    <location>
        <begin position="69"/>
        <end position="139"/>
    </location>
</feature>
<dbReference type="AlphaFoldDB" id="A0A9N9Z0R1"/>
<gene>
    <name evidence="2" type="ORF">CSOL1703_00013172</name>
</gene>
<protein>
    <submittedName>
        <fullName evidence="2">Uncharacterized protein</fullName>
    </submittedName>
</protein>
<accession>A0A9N9Z0R1</accession>
<evidence type="ECO:0000313" key="2">
    <source>
        <dbReference type="EMBL" id="CAH0046936.1"/>
    </source>
</evidence>
<name>A0A9N9Z0R1_9HYPO</name>
<reference evidence="3" key="1">
    <citation type="submission" date="2019-06" db="EMBL/GenBank/DDBJ databases">
        <authorList>
            <person name="Broberg M."/>
        </authorList>
    </citation>
    <scope>NUCLEOTIDE SEQUENCE [LARGE SCALE GENOMIC DNA]</scope>
</reference>
<comment type="caution">
    <text evidence="2">The sequence shown here is derived from an EMBL/GenBank/DDBJ whole genome shotgun (WGS) entry which is preliminary data.</text>
</comment>
<evidence type="ECO:0000313" key="3">
    <source>
        <dbReference type="Proteomes" id="UP000775872"/>
    </source>
</evidence>
<evidence type="ECO:0000256" key="1">
    <source>
        <dbReference type="SAM" id="MobiDB-lite"/>
    </source>
</evidence>
<reference evidence="2 3" key="2">
    <citation type="submission" date="2021-10" db="EMBL/GenBank/DDBJ databases">
        <authorList>
            <person name="Piombo E."/>
        </authorList>
    </citation>
    <scope>NUCLEOTIDE SEQUENCE [LARGE SCALE GENOMIC DNA]</scope>
</reference>